<sequence length="860" mass="95397">MAAHVKLVLILTFTAHVTALTFGGSGNNYGELMEEFITRGYSFPTSNIDLNVLANIKDYFQDGTIRTNAKMILEFLEELNRNLQDGNVRAARNIRAAGDSQNNTSNDQTNFLTEFFKGITDNGIGSLLTSFFGNGTNQSQNLSLSTIQRILGVANLTSVLPQAGSSQLINTTMSVYMGMSSAFSSAPQECRNDLISMVGGIATGQGWALSMLDALGKPPAGVTTGRLKWWGDFDECQAVDTPTLNGQYCKVQVFIAGYSFLEGAQISLEEGVCMPRTCPSETIKGLMFPVFLGLSQSLPQNIRLYVYNVGCRTEHLDFDGKAVAMTIVCSGIVLVLIVSTLFDVYIAMKTKSVSEHKQQQTPDLPKLGTLERTLLAFSLYTNGKKLLNSKKSAGTLTSLHGIRFLSMTWVILGHTLALNTNIFDNLATVAPVWISWTSFQAIFNALVSVDTFFAISGLLVAYLTLKELNKVKSALKFNWFMFYFHRFWRLTPVYMLLLGIFVAFGKYMGEGPGFYQGDIPACTEKWWTNLLYINNFVYPDDTQGGCMAHTWYLANDMQFYILSPLIIVPFFINPIFGGLMSVLFLGATWGACIYLGVKYQWPPITNGGGVDSTNQGKMFGEYYIKPYGRMGPYIVGLVTGYILYRIKCKCRMKPVVAVLGWIVATVIACLVLYGLHDAFNGNPLSVGVSVFYMTVHRTVWGACVCWVVFACATGNGGYINTLLSWKPFIPLARLTYCAYLLHPLIMYIYSGSLREPMDMTMISLVFLYFGFLVTSMAFAFIASVCIESPMMALEKVVFGRSKKKPKDSEKESQVLDEKPIIPTVFTNGYSNKELDPSAPELKEEEAKINAVMNEKQPVYY</sequence>
<proteinExistence type="predicted"/>
<feature type="transmembrane region" description="Helical" evidence="2">
    <location>
        <begin position="442"/>
        <end position="465"/>
    </location>
</feature>
<feature type="transmembrane region" description="Helical" evidence="2">
    <location>
        <begin position="404"/>
        <end position="422"/>
    </location>
</feature>
<dbReference type="InterPro" id="IPR006621">
    <property type="entry name" value="Nose-resist-to-fluoxetine_N"/>
</dbReference>
<dbReference type="InterPro" id="IPR052728">
    <property type="entry name" value="O2_lipid_transport_reg"/>
</dbReference>
<feature type="transmembrane region" description="Helical" evidence="2">
    <location>
        <begin position="557"/>
        <end position="576"/>
    </location>
</feature>
<dbReference type="PANTHER" id="PTHR11161:SF0">
    <property type="entry name" value="O-ACYLTRANSFERASE LIKE PROTEIN"/>
    <property type="match status" value="1"/>
</dbReference>
<keyword evidence="3" id="KW-0732">Signal</keyword>
<feature type="transmembrane region" description="Helical" evidence="2">
    <location>
        <begin position="322"/>
        <end position="348"/>
    </location>
</feature>
<feature type="transmembrane region" description="Helical" evidence="2">
    <location>
        <begin position="761"/>
        <end position="786"/>
    </location>
</feature>
<feature type="transmembrane region" description="Helical" evidence="2">
    <location>
        <begin position="583"/>
        <end position="601"/>
    </location>
</feature>
<protein>
    <recommendedName>
        <fullName evidence="4">Nose resistant-to-fluoxetine protein N-terminal domain-containing protein</fullName>
    </recommendedName>
</protein>
<dbReference type="InterPro" id="IPR002656">
    <property type="entry name" value="Acyl_transf_3_dom"/>
</dbReference>
<feature type="signal peptide" evidence="3">
    <location>
        <begin position="1"/>
        <end position="19"/>
    </location>
</feature>
<dbReference type="PANTHER" id="PTHR11161">
    <property type="entry name" value="O-ACYLTRANSFERASE"/>
    <property type="match status" value="1"/>
</dbReference>
<feature type="transmembrane region" description="Helical" evidence="2">
    <location>
        <begin position="699"/>
        <end position="719"/>
    </location>
</feature>
<feature type="transmembrane region" description="Helical" evidence="2">
    <location>
        <begin position="627"/>
        <end position="644"/>
    </location>
</feature>
<gene>
    <name evidence="5" type="ORF">FSP39_012321</name>
</gene>
<evidence type="ECO:0000256" key="2">
    <source>
        <dbReference type="SAM" id="Phobius"/>
    </source>
</evidence>
<evidence type="ECO:0000256" key="1">
    <source>
        <dbReference type="SAM" id="MobiDB-lite"/>
    </source>
</evidence>
<feature type="transmembrane region" description="Helical" evidence="2">
    <location>
        <begin position="731"/>
        <end position="749"/>
    </location>
</feature>
<dbReference type="Proteomes" id="UP001186944">
    <property type="component" value="Unassembled WGS sequence"/>
</dbReference>
<feature type="transmembrane region" description="Helical" evidence="2">
    <location>
        <begin position="656"/>
        <end position="675"/>
    </location>
</feature>
<dbReference type="Pfam" id="PF20146">
    <property type="entry name" value="NRF"/>
    <property type="match status" value="1"/>
</dbReference>
<keyword evidence="2" id="KW-1133">Transmembrane helix</keyword>
<keyword evidence="6" id="KW-1185">Reference proteome</keyword>
<name>A0AA88XV75_PINIB</name>
<reference evidence="5" key="1">
    <citation type="submission" date="2019-08" db="EMBL/GenBank/DDBJ databases">
        <title>The improved chromosome-level genome for the pearl oyster Pinctada fucata martensii using PacBio sequencing and Hi-C.</title>
        <authorList>
            <person name="Zheng Z."/>
        </authorList>
    </citation>
    <scope>NUCLEOTIDE SEQUENCE</scope>
    <source>
        <strain evidence="5">ZZ-2019</strain>
        <tissue evidence="5">Adductor muscle</tissue>
    </source>
</reference>
<keyword evidence="2" id="KW-0472">Membrane</keyword>
<evidence type="ECO:0000313" key="6">
    <source>
        <dbReference type="Proteomes" id="UP001186944"/>
    </source>
</evidence>
<dbReference type="Pfam" id="PF01757">
    <property type="entry name" value="Acyl_transf_3"/>
    <property type="match status" value="1"/>
</dbReference>
<dbReference type="GO" id="GO:0016747">
    <property type="term" value="F:acyltransferase activity, transferring groups other than amino-acyl groups"/>
    <property type="evidence" value="ECO:0007669"/>
    <property type="project" value="InterPro"/>
</dbReference>
<comment type="caution">
    <text evidence="5">The sequence shown here is derived from an EMBL/GenBank/DDBJ whole genome shotgun (WGS) entry which is preliminary data.</text>
</comment>
<feature type="domain" description="Nose resistant-to-fluoxetine protein N-terminal" evidence="4">
    <location>
        <begin position="187"/>
        <end position="313"/>
    </location>
</feature>
<dbReference type="AlphaFoldDB" id="A0AA88XV75"/>
<evidence type="ECO:0000313" key="5">
    <source>
        <dbReference type="EMBL" id="KAK3087906.1"/>
    </source>
</evidence>
<dbReference type="EMBL" id="VSWD01000011">
    <property type="protein sequence ID" value="KAK3087906.1"/>
    <property type="molecule type" value="Genomic_DNA"/>
</dbReference>
<dbReference type="SMART" id="SM00703">
    <property type="entry name" value="NRF"/>
    <property type="match status" value="1"/>
</dbReference>
<feature type="region of interest" description="Disordered" evidence="1">
    <location>
        <begin position="826"/>
        <end position="846"/>
    </location>
</feature>
<evidence type="ECO:0000256" key="3">
    <source>
        <dbReference type="SAM" id="SignalP"/>
    </source>
</evidence>
<keyword evidence="2" id="KW-0812">Transmembrane</keyword>
<feature type="compositionally biased region" description="Basic and acidic residues" evidence="1">
    <location>
        <begin position="832"/>
        <end position="846"/>
    </location>
</feature>
<organism evidence="5 6">
    <name type="scientific">Pinctada imbricata</name>
    <name type="common">Atlantic pearl-oyster</name>
    <name type="synonym">Pinctada martensii</name>
    <dbReference type="NCBI Taxonomy" id="66713"/>
    <lineage>
        <taxon>Eukaryota</taxon>
        <taxon>Metazoa</taxon>
        <taxon>Spiralia</taxon>
        <taxon>Lophotrochozoa</taxon>
        <taxon>Mollusca</taxon>
        <taxon>Bivalvia</taxon>
        <taxon>Autobranchia</taxon>
        <taxon>Pteriomorphia</taxon>
        <taxon>Pterioida</taxon>
        <taxon>Pterioidea</taxon>
        <taxon>Pteriidae</taxon>
        <taxon>Pinctada</taxon>
    </lineage>
</organism>
<feature type="transmembrane region" description="Helical" evidence="2">
    <location>
        <begin position="486"/>
        <end position="505"/>
    </location>
</feature>
<feature type="chain" id="PRO_5041727471" description="Nose resistant-to-fluoxetine protein N-terminal domain-containing protein" evidence="3">
    <location>
        <begin position="20"/>
        <end position="860"/>
    </location>
</feature>
<accession>A0AA88XV75</accession>
<evidence type="ECO:0000259" key="4">
    <source>
        <dbReference type="SMART" id="SM00703"/>
    </source>
</evidence>